<gene>
    <name evidence="1" type="ordered locus">TEPIRE1_2067</name>
</gene>
<proteinExistence type="predicted"/>
<dbReference type="EMBL" id="HF563609">
    <property type="protein sequence ID" value="CCP26890.1"/>
    <property type="molecule type" value="Genomic_DNA"/>
</dbReference>
<dbReference type="KEGG" id="tep:TepRe1_1919"/>
<dbReference type="OrthoDB" id="1724633at2"/>
<dbReference type="RefSeq" id="WP_013778970.1">
    <property type="nucleotide sequence ID" value="NC_015519.1"/>
</dbReference>
<dbReference type="STRING" id="1209989.TepRe1_1919"/>
<protein>
    <submittedName>
        <fullName evidence="1">Uncharacterized protein</fullName>
    </submittedName>
</protein>
<dbReference type="Proteomes" id="UP000010802">
    <property type="component" value="Chromosome"/>
</dbReference>
<sequence>MSKNLEFNINLYTDGEMLFNILKVFIRDYKDSKWPHEVERMTFARELFKKALDTYEEGIKADEGRIQEGFYTDADIKIVKEMRGRYDYWKKKYEELVG</sequence>
<dbReference type="PATRIC" id="fig|1209989.3.peg.2383"/>
<dbReference type="AlphaFoldDB" id="F4LQP5"/>
<reference evidence="2" key="1">
    <citation type="journal article" date="2013" name="Genome Announc.">
        <title>First genome sequence of a syntrophic acetate-oxidizing bacterium, Tepidanaerobacter acetatoxydans strain Re1.</title>
        <authorList>
            <person name="Manzoor S."/>
            <person name="Bongcam-Rudloff E."/>
            <person name="Schnurer A."/>
            <person name="Muller B."/>
        </authorList>
    </citation>
    <scope>NUCLEOTIDE SEQUENCE [LARGE SCALE GENOMIC DNA]</scope>
    <source>
        <strain evidence="2">Re1</strain>
    </source>
</reference>
<keyword evidence="2" id="KW-1185">Reference proteome</keyword>
<organism evidence="1 2">
    <name type="scientific">Tepidanaerobacter acetatoxydans (strain DSM 21804 / JCM 16047 / Re1)</name>
    <dbReference type="NCBI Taxonomy" id="1209989"/>
    <lineage>
        <taxon>Bacteria</taxon>
        <taxon>Bacillati</taxon>
        <taxon>Bacillota</taxon>
        <taxon>Clostridia</taxon>
        <taxon>Thermosediminibacterales</taxon>
        <taxon>Tepidanaerobacteraceae</taxon>
        <taxon>Tepidanaerobacter</taxon>
    </lineage>
</organism>
<accession>L0S0U1</accession>
<dbReference type="KEGG" id="tae:TepiRe1_2067"/>
<dbReference type="eggNOG" id="ENOG50332Z8">
    <property type="taxonomic scope" value="Bacteria"/>
</dbReference>
<name>F4LQP5_TEPAE</name>
<evidence type="ECO:0000313" key="2">
    <source>
        <dbReference type="Proteomes" id="UP000010802"/>
    </source>
</evidence>
<accession>F4LQP5</accession>
<dbReference type="HOGENOM" id="CLU_2272605_0_0_9"/>
<evidence type="ECO:0000313" key="1">
    <source>
        <dbReference type="EMBL" id="CCP26890.1"/>
    </source>
</evidence>